<gene>
    <name evidence="2" type="ORF">CHGG_05566</name>
</gene>
<dbReference type="GeneID" id="4389958"/>
<dbReference type="InParanoid" id="Q2H6Z9"/>
<feature type="compositionally biased region" description="Basic and acidic residues" evidence="1">
    <location>
        <begin position="40"/>
        <end position="51"/>
    </location>
</feature>
<dbReference type="HOGENOM" id="CLU_2904008_0_0_1"/>
<keyword evidence="3" id="KW-1185">Reference proteome</keyword>
<evidence type="ECO:0000256" key="1">
    <source>
        <dbReference type="SAM" id="MobiDB-lite"/>
    </source>
</evidence>
<accession>Q2H6Z9</accession>
<sequence length="62" mass="6960">MMQQQIIGKPTWVGLKDTPMGAECLNSDFVTWASILGEDPKELDATSDKSRITSRRPRQVPQ</sequence>
<protein>
    <submittedName>
        <fullName evidence="2">Uncharacterized protein</fullName>
    </submittedName>
</protein>
<dbReference type="RefSeq" id="XP_001221661.1">
    <property type="nucleotide sequence ID" value="XM_001221660.1"/>
</dbReference>
<feature type="compositionally biased region" description="Basic residues" evidence="1">
    <location>
        <begin position="52"/>
        <end position="62"/>
    </location>
</feature>
<evidence type="ECO:0000313" key="2">
    <source>
        <dbReference type="EMBL" id="EAQ88947.1"/>
    </source>
</evidence>
<organism evidence="2 3">
    <name type="scientific">Chaetomium globosum (strain ATCC 6205 / CBS 148.51 / DSM 1962 / NBRC 6347 / NRRL 1970)</name>
    <name type="common">Soil fungus</name>
    <dbReference type="NCBI Taxonomy" id="306901"/>
    <lineage>
        <taxon>Eukaryota</taxon>
        <taxon>Fungi</taxon>
        <taxon>Dikarya</taxon>
        <taxon>Ascomycota</taxon>
        <taxon>Pezizomycotina</taxon>
        <taxon>Sordariomycetes</taxon>
        <taxon>Sordariomycetidae</taxon>
        <taxon>Sordariales</taxon>
        <taxon>Chaetomiaceae</taxon>
        <taxon>Chaetomium</taxon>
    </lineage>
</organism>
<evidence type="ECO:0000313" key="3">
    <source>
        <dbReference type="Proteomes" id="UP000001056"/>
    </source>
</evidence>
<feature type="region of interest" description="Disordered" evidence="1">
    <location>
        <begin position="40"/>
        <end position="62"/>
    </location>
</feature>
<dbReference type="Proteomes" id="UP000001056">
    <property type="component" value="Unassembled WGS sequence"/>
</dbReference>
<proteinExistence type="predicted"/>
<dbReference type="EMBL" id="CH408031">
    <property type="protein sequence ID" value="EAQ88947.1"/>
    <property type="molecule type" value="Genomic_DNA"/>
</dbReference>
<dbReference type="VEuPathDB" id="FungiDB:CHGG_05566"/>
<dbReference type="AlphaFoldDB" id="Q2H6Z9"/>
<reference evidence="3" key="1">
    <citation type="journal article" date="2015" name="Genome Announc.">
        <title>Draft genome sequence of the cellulolytic fungus Chaetomium globosum.</title>
        <authorList>
            <person name="Cuomo C.A."/>
            <person name="Untereiner W.A."/>
            <person name="Ma L.-J."/>
            <person name="Grabherr M."/>
            <person name="Birren B.W."/>
        </authorList>
    </citation>
    <scope>NUCLEOTIDE SEQUENCE [LARGE SCALE GENOMIC DNA]</scope>
    <source>
        <strain evidence="3">ATCC 6205 / CBS 148.51 / DSM 1962 / NBRC 6347 / NRRL 1970</strain>
    </source>
</reference>
<name>Q2H6Z9_CHAGB</name>